<organism evidence="3 4">
    <name type="scientific">Conchiformibius kuhniae</name>
    <dbReference type="NCBI Taxonomy" id="211502"/>
    <lineage>
        <taxon>Bacteria</taxon>
        <taxon>Pseudomonadati</taxon>
        <taxon>Pseudomonadota</taxon>
        <taxon>Betaproteobacteria</taxon>
        <taxon>Neisseriales</taxon>
        <taxon>Neisseriaceae</taxon>
        <taxon>Conchiformibius</taxon>
    </lineage>
</organism>
<proteinExistence type="predicted"/>
<keyword evidence="4" id="KW-1185">Reference proteome</keyword>
<accession>A0ABD8B7Q9</accession>
<dbReference type="InterPro" id="IPR051599">
    <property type="entry name" value="Cell_Envelope_Assoc"/>
</dbReference>
<sequence>MKMKLFVLLLIPVSVLAAAAWLASAKVGRVSAPYLYDNPADLPEQKTALLLGTVPKLADGRNNLYFDYRIGAAAKLYRQGKIRHIIASGDNSRHGYNEPDAMIAALVAQGVPAGKITPDYAGLRTLDSVLRMRDIFGQNGYIVVSQKFHNERAVYLARAHGIEAYGYNAADVGQYAGIKTRVREYGARLKMFWDVWTGKTAKHGGERIVLPDE</sequence>
<reference evidence="3 4" key="1">
    <citation type="journal article" date="2022" name="Res Sq">
        <title>Evolution of multicellular longitudinally dividing oral cavity symbionts (Neisseriaceae).</title>
        <authorList>
            <person name="Nyongesa S."/>
            <person name="Weber P."/>
            <person name="Bernet E."/>
            <person name="Pullido F."/>
            <person name="Nieckarz M."/>
            <person name="Delaby M."/>
            <person name="Nieves C."/>
            <person name="Viehboeck T."/>
            <person name="Krause N."/>
            <person name="Rivera-Millot A."/>
            <person name="Nakamura A."/>
            <person name="Vischer N."/>
            <person name="VanNieuwenhze M."/>
            <person name="Brun Y."/>
            <person name="Cava F."/>
            <person name="Bulgheresi S."/>
            <person name="Veyrier F."/>
        </authorList>
    </citation>
    <scope>NUCLEOTIDE SEQUENCE [LARGE SCALE GENOMIC DNA]</scope>
    <source>
        <strain evidence="3 4">17694</strain>
    </source>
</reference>
<dbReference type="KEGG" id="ckh:LVJ77_12615"/>
<dbReference type="Proteomes" id="UP000831534">
    <property type="component" value="Chromosome"/>
</dbReference>
<gene>
    <name evidence="3" type="ORF">LVJ77_12615</name>
</gene>
<dbReference type="CDD" id="cd06259">
    <property type="entry name" value="YdcF-like"/>
    <property type="match status" value="1"/>
</dbReference>
<evidence type="ECO:0000259" key="2">
    <source>
        <dbReference type="Pfam" id="PF02698"/>
    </source>
</evidence>
<dbReference type="PANTHER" id="PTHR30336">
    <property type="entry name" value="INNER MEMBRANE PROTEIN, PROBABLE PERMEASE"/>
    <property type="match status" value="1"/>
</dbReference>
<name>A0ABD8B7Q9_9NEIS</name>
<dbReference type="AlphaFoldDB" id="A0ABD8B7Q9"/>
<feature type="chain" id="PRO_5044846495" evidence="1">
    <location>
        <begin position="20"/>
        <end position="213"/>
    </location>
</feature>
<dbReference type="PANTHER" id="PTHR30336:SF6">
    <property type="entry name" value="INTEGRAL MEMBRANE PROTEIN"/>
    <property type="match status" value="1"/>
</dbReference>
<feature type="signal peptide" evidence="1">
    <location>
        <begin position="1"/>
        <end position="19"/>
    </location>
</feature>
<keyword evidence="1" id="KW-0732">Signal</keyword>
<evidence type="ECO:0000313" key="4">
    <source>
        <dbReference type="Proteomes" id="UP000831534"/>
    </source>
</evidence>
<dbReference type="InterPro" id="IPR003848">
    <property type="entry name" value="DUF218"/>
</dbReference>
<dbReference type="Pfam" id="PF02698">
    <property type="entry name" value="DUF218"/>
    <property type="match status" value="1"/>
</dbReference>
<dbReference type="RefSeq" id="WP_211224376.1">
    <property type="nucleotide sequence ID" value="NZ_CP091521.1"/>
</dbReference>
<dbReference type="EMBL" id="CP091521">
    <property type="protein sequence ID" value="XHH49888.1"/>
    <property type="molecule type" value="Genomic_DNA"/>
</dbReference>
<protein>
    <submittedName>
        <fullName evidence="3">Vancomycin high temperature exclusion protein</fullName>
    </submittedName>
</protein>
<feature type="domain" description="DUF218" evidence="2">
    <location>
        <begin position="65"/>
        <end position="165"/>
    </location>
</feature>
<evidence type="ECO:0000256" key="1">
    <source>
        <dbReference type="SAM" id="SignalP"/>
    </source>
</evidence>
<evidence type="ECO:0000313" key="3">
    <source>
        <dbReference type="EMBL" id="XHH49888.1"/>
    </source>
</evidence>